<dbReference type="GO" id="GO:1990074">
    <property type="term" value="P:polyuridylation-dependent mRNA catabolic process"/>
    <property type="evidence" value="ECO:0007669"/>
    <property type="project" value="UniProtKB-UniRule"/>
</dbReference>
<dbReference type="InterPro" id="IPR012340">
    <property type="entry name" value="NA-bd_OB-fold"/>
</dbReference>
<evidence type="ECO:0000256" key="5">
    <source>
        <dbReference type="HAMAP-Rule" id="MF_03045"/>
    </source>
</evidence>
<dbReference type="Pfam" id="PF00773">
    <property type="entry name" value="RNB"/>
    <property type="match status" value="1"/>
</dbReference>
<comment type="function">
    <text evidence="5">3'-5'-exoribonuclease that specifically recognizes RNAs polyuridylated at their 3' end and mediates their degradation. Component of an exosome-independent RNA degradation pathway that mediates degradation of cytoplasmic mRNAs that have been deadenylated and subsequently uridylated at their 3'.</text>
</comment>
<evidence type="ECO:0000256" key="4">
    <source>
        <dbReference type="ARBA" id="ARBA00022884"/>
    </source>
</evidence>
<keyword evidence="5 8" id="KW-0269">Exonuclease</keyword>
<dbReference type="Pfam" id="PF17849">
    <property type="entry name" value="OB_Dis3"/>
    <property type="match status" value="1"/>
</dbReference>
<dbReference type="GO" id="GO:0000932">
    <property type="term" value="C:P-body"/>
    <property type="evidence" value="ECO:0007669"/>
    <property type="project" value="UniProtKB-SubCell"/>
</dbReference>
<keyword evidence="5" id="KW-0540">Nuclease</keyword>
<evidence type="ECO:0000256" key="1">
    <source>
        <dbReference type="ARBA" id="ARBA00022490"/>
    </source>
</evidence>
<dbReference type="EC" id="3.1.13.-" evidence="5"/>
<dbReference type="InterPro" id="IPR050180">
    <property type="entry name" value="RNR_Ribonuclease"/>
</dbReference>
<dbReference type="InterPro" id="IPR022966">
    <property type="entry name" value="RNase_II/R_CS"/>
</dbReference>
<dbReference type="PANTHER" id="PTHR23355">
    <property type="entry name" value="RIBONUCLEASE"/>
    <property type="match status" value="1"/>
</dbReference>
<feature type="region of interest" description="Disordered" evidence="6">
    <location>
        <begin position="1"/>
        <end position="50"/>
    </location>
</feature>
<dbReference type="InterPro" id="IPR001900">
    <property type="entry name" value="RNase_II/R"/>
</dbReference>
<keyword evidence="1 5" id="KW-0963">Cytoplasm</keyword>
<comment type="subcellular location">
    <subcellularLocation>
        <location evidence="5">Cytoplasm</location>
    </subcellularLocation>
    <subcellularLocation>
        <location evidence="5">Cytoplasm</location>
        <location evidence="5">P-body</location>
    </subcellularLocation>
</comment>
<dbReference type="GO" id="GO:0000956">
    <property type="term" value="P:nuclear-transcribed mRNA catabolic process"/>
    <property type="evidence" value="ECO:0007669"/>
    <property type="project" value="UniProtKB-UniRule"/>
</dbReference>
<keyword evidence="2 5" id="KW-0479">Metal-binding</keyword>
<dbReference type="AlphaFoldDB" id="A0A2P2K075"/>
<dbReference type="Gene3D" id="2.40.50.690">
    <property type="match status" value="1"/>
</dbReference>
<evidence type="ECO:0000313" key="8">
    <source>
        <dbReference type="EMBL" id="MBW99099.1"/>
    </source>
</evidence>
<reference evidence="8" key="1">
    <citation type="submission" date="2018-02" db="EMBL/GenBank/DDBJ databases">
        <title>Rhizophora mucronata_Transcriptome.</title>
        <authorList>
            <person name="Meera S.P."/>
            <person name="Sreeshan A."/>
            <person name="Augustine A."/>
        </authorList>
    </citation>
    <scope>NUCLEOTIDE SEQUENCE</scope>
    <source>
        <tissue evidence="8">Leaf</tissue>
    </source>
</reference>
<keyword evidence="5" id="KW-0464">Manganese</keyword>
<keyword evidence="4 5" id="KW-0694">RNA-binding</keyword>
<keyword evidence="5" id="KW-0378">Hydrolase</keyword>
<evidence type="ECO:0000259" key="7">
    <source>
        <dbReference type="SMART" id="SM00955"/>
    </source>
</evidence>
<feature type="compositionally biased region" description="Basic and acidic residues" evidence="6">
    <location>
        <begin position="13"/>
        <end position="24"/>
    </location>
</feature>
<feature type="site" description="Important for catalytic activity" evidence="5">
    <location>
        <position position="535"/>
    </location>
</feature>
<feature type="domain" description="RNB" evidence="7">
    <location>
        <begin position="515"/>
        <end position="869"/>
    </location>
</feature>
<dbReference type="GO" id="GO:0046872">
    <property type="term" value="F:metal ion binding"/>
    <property type="evidence" value="ECO:0007669"/>
    <property type="project" value="UniProtKB-KW"/>
</dbReference>
<name>A0A2P2K075_RHIMU</name>
<comment type="similarity">
    <text evidence="5">Belongs to the RNR ribonuclease family. DIS3L2 subfamily.</text>
</comment>
<dbReference type="PROSITE" id="PS01175">
    <property type="entry name" value="RIBONUCLEASE_II"/>
    <property type="match status" value="1"/>
</dbReference>
<keyword evidence="3 5" id="KW-0460">Magnesium</keyword>
<evidence type="ECO:0000256" key="2">
    <source>
        <dbReference type="ARBA" id="ARBA00022723"/>
    </source>
</evidence>
<dbReference type="GO" id="GO:0000175">
    <property type="term" value="F:3'-5'-RNA exonuclease activity"/>
    <property type="evidence" value="ECO:0007669"/>
    <property type="project" value="UniProtKB-UniRule"/>
</dbReference>
<feature type="binding site" evidence="5">
    <location>
        <position position="527"/>
    </location>
    <ligand>
        <name>Mg(2+)</name>
        <dbReference type="ChEBI" id="CHEBI:18420"/>
    </ligand>
</feature>
<dbReference type="SMART" id="SM00955">
    <property type="entry name" value="RNB"/>
    <property type="match status" value="1"/>
</dbReference>
<dbReference type="FunFam" id="2.40.50.690:FF:000007">
    <property type="entry name" value="DIS3-like exonuclease 2"/>
    <property type="match status" value="1"/>
</dbReference>
<dbReference type="GO" id="GO:0003723">
    <property type="term" value="F:RNA binding"/>
    <property type="evidence" value="ECO:0007669"/>
    <property type="project" value="UniProtKB-KW"/>
</dbReference>
<dbReference type="Gene3D" id="2.40.50.700">
    <property type="match status" value="1"/>
</dbReference>
<dbReference type="InterPro" id="IPR041505">
    <property type="entry name" value="Dis3_CSD2"/>
</dbReference>
<feature type="binding site" evidence="5">
    <location>
        <position position="536"/>
    </location>
    <ligand>
        <name>Mg(2+)</name>
        <dbReference type="ChEBI" id="CHEBI:18420"/>
    </ligand>
</feature>
<comment type="cofactor">
    <cofactor evidence="5">
        <name>Mg(2+)</name>
        <dbReference type="ChEBI" id="CHEBI:18420"/>
    </cofactor>
    <cofactor evidence="5">
        <name>Mn(2+)</name>
        <dbReference type="ChEBI" id="CHEBI:29035"/>
    </cofactor>
</comment>
<sequence length="978" mass="109093">MGGAVEQPAVVVERVDDGGGDKEKKKNKRRSSWRSKQNSSSPASCSANEMCGGGLSQSVGNGGKTKNYAASVSILSRQQDFGVNVMNDHRETAASDITFSSMTTMHLNEQAEPLFPSNIDGPIFSNSLIEPIPAGNTHRSYTGKEMHPLHASEGSAECKIFAPYWSNEAVEVALKKGDAFKALFHVNAYNRPEAYCKIEGVPTDILVNGIASQNRAVEGDVVVIKVDPLPFWTKMKGSNGPLNNLSLAEDGSLFPEFNEKVGNSYKSKSEVEVNDECTDFKSFLCSQKEYHNDDSSYAGESILEPNGLMDRNAVKVQNPYASDSSNVISSIGQKQAANSVEGLCAMLGSFPSKRPTGRVMAITESSPRRKTIVGFLDMKQWLYHRQRCKKDAKKKKDLLSNSDCDYIQLMPTDSRFPKMMVLVKGLPDCIKKRLENGDATVEMELVAAQIVDWAADTPFPLAHVSHSFGRGNEIEPRINAILYENAICCSDFSPESLACLPHVAWEVPLEELQTRKDLRSLCIFTIDTSTTTDLDDALSVQMLPDGTVRVGVHITDVSYFVLPDTALDVEAQFRSTSVYMLQRKLSMLPPLLSENLGSLNPGADRLAFSVFWDLNGDLDVVDRWIGRSIIRSCCKLSYEHAQGIIDGIFDEVASKSSGNDLPRLHCHFEWTDIIRSIKTLHEISKSLRQKRLQDGALRLESSKFVFWLDENGIPYDGMLAEQRDSNFLVEEFMLLANKTAAEIISRAFPDSALLRRHPEPDMRKLREFEAFCSKHGLEIETSSSSRFQWSLERIREKLKDDSMLFSILISYATKPMQLAMYFCTGDLKDKASDWGHYALAVPLYTHFTSPLRRYPDIIVHRTLAAAIEAEKLFMKGRRMLNKVSCEEEVTRCFTGLHFDRIAAESAEDRELLIAAATRYKVPCSKILADIAAFCNGRKLASGHVTDACDRLNMWALLKKREVCLLLHLLCSICFCSVC</sequence>
<dbReference type="PANTHER" id="PTHR23355:SF9">
    <property type="entry name" value="DIS3-LIKE EXONUCLEASE 2"/>
    <property type="match status" value="1"/>
</dbReference>
<dbReference type="SUPFAM" id="SSF50249">
    <property type="entry name" value="Nucleic acid-binding proteins"/>
    <property type="match status" value="2"/>
</dbReference>
<evidence type="ECO:0000256" key="3">
    <source>
        <dbReference type="ARBA" id="ARBA00022842"/>
    </source>
</evidence>
<dbReference type="InterPro" id="IPR028591">
    <property type="entry name" value="DIS3L2"/>
</dbReference>
<dbReference type="HAMAP" id="MF_03045">
    <property type="entry name" value="DIS3L2"/>
    <property type="match status" value="1"/>
</dbReference>
<accession>A0A2P2K075</accession>
<dbReference type="EMBL" id="GGEC01018616">
    <property type="protein sequence ID" value="MBW99099.1"/>
    <property type="molecule type" value="Transcribed_RNA"/>
</dbReference>
<evidence type="ECO:0000256" key="6">
    <source>
        <dbReference type="SAM" id="MobiDB-lite"/>
    </source>
</evidence>
<organism evidence="8">
    <name type="scientific">Rhizophora mucronata</name>
    <name type="common">Asiatic mangrove</name>
    <dbReference type="NCBI Taxonomy" id="61149"/>
    <lineage>
        <taxon>Eukaryota</taxon>
        <taxon>Viridiplantae</taxon>
        <taxon>Streptophyta</taxon>
        <taxon>Embryophyta</taxon>
        <taxon>Tracheophyta</taxon>
        <taxon>Spermatophyta</taxon>
        <taxon>Magnoliopsida</taxon>
        <taxon>eudicotyledons</taxon>
        <taxon>Gunneridae</taxon>
        <taxon>Pentapetalae</taxon>
        <taxon>rosids</taxon>
        <taxon>fabids</taxon>
        <taxon>Malpighiales</taxon>
        <taxon>Rhizophoraceae</taxon>
        <taxon>Rhizophora</taxon>
    </lineage>
</organism>
<proteinExistence type="inferred from homology"/>
<protein>
    <recommendedName>
        <fullName evidence="5">DIS3-like exonuclease 2</fullName>
        <ecNumber evidence="5">3.1.13.-</ecNumber>
    </recommendedName>
</protein>